<feature type="compositionally biased region" description="Basic residues" evidence="1">
    <location>
        <begin position="894"/>
        <end position="909"/>
    </location>
</feature>
<dbReference type="OrthoDB" id="10677354at2759"/>
<feature type="compositionally biased region" description="Basic residues" evidence="1">
    <location>
        <begin position="757"/>
        <end position="771"/>
    </location>
</feature>
<evidence type="ECO:0000256" key="2">
    <source>
        <dbReference type="SAM" id="SignalP"/>
    </source>
</evidence>
<feature type="signal peptide" evidence="2">
    <location>
        <begin position="1"/>
        <end position="18"/>
    </location>
</feature>
<protein>
    <submittedName>
        <fullName evidence="3">Hornerin-like</fullName>
    </submittedName>
</protein>
<feature type="region of interest" description="Disordered" evidence="1">
    <location>
        <begin position="699"/>
        <end position="1008"/>
    </location>
</feature>
<evidence type="ECO:0000313" key="3">
    <source>
        <dbReference type="RefSeq" id="XP_028130119.1"/>
    </source>
</evidence>
<feature type="region of interest" description="Disordered" evidence="1">
    <location>
        <begin position="1052"/>
        <end position="1071"/>
    </location>
</feature>
<organism evidence="3">
    <name type="scientific">Diabrotica virgifera virgifera</name>
    <name type="common">western corn rootworm</name>
    <dbReference type="NCBI Taxonomy" id="50390"/>
    <lineage>
        <taxon>Eukaryota</taxon>
        <taxon>Metazoa</taxon>
        <taxon>Ecdysozoa</taxon>
        <taxon>Arthropoda</taxon>
        <taxon>Hexapoda</taxon>
        <taxon>Insecta</taxon>
        <taxon>Pterygota</taxon>
        <taxon>Neoptera</taxon>
        <taxon>Endopterygota</taxon>
        <taxon>Coleoptera</taxon>
        <taxon>Polyphaga</taxon>
        <taxon>Cucujiformia</taxon>
        <taxon>Chrysomeloidea</taxon>
        <taxon>Chrysomelidae</taxon>
        <taxon>Galerucinae</taxon>
        <taxon>Diabroticina</taxon>
        <taxon>Diabroticites</taxon>
        <taxon>Diabrotica</taxon>
    </lineage>
</organism>
<feature type="compositionally biased region" description="Basic and acidic residues" evidence="1">
    <location>
        <begin position="512"/>
        <end position="537"/>
    </location>
</feature>
<feature type="compositionally biased region" description="Low complexity" evidence="1">
    <location>
        <begin position="631"/>
        <end position="647"/>
    </location>
</feature>
<feature type="compositionally biased region" description="Acidic residues" evidence="1">
    <location>
        <begin position="538"/>
        <end position="556"/>
    </location>
</feature>
<gene>
    <name evidence="3" type="primary">LOC114326096</name>
</gene>
<feature type="compositionally biased region" description="Basic and acidic residues" evidence="1">
    <location>
        <begin position="595"/>
        <end position="611"/>
    </location>
</feature>
<feature type="chain" id="PRO_5027864081" evidence="2">
    <location>
        <begin position="19"/>
        <end position="1632"/>
    </location>
</feature>
<feature type="compositionally biased region" description="Basic residues" evidence="1">
    <location>
        <begin position="1285"/>
        <end position="1295"/>
    </location>
</feature>
<feature type="region of interest" description="Disordered" evidence="1">
    <location>
        <begin position="495"/>
        <end position="654"/>
    </location>
</feature>
<feature type="compositionally biased region" description="Basic residues" evidence="1">
    <location>
        <begin position="848"/>
        <end position="863"/>
    </location>
</feature>
<feature type="compositionally biased region" description="Basic residues" evidence="1">
    <location>
        <begin position="994"/>
        <end position="1004"/>
    </location>
</feature>
<feature type="compositionally biased region" description="Low complexity" evidence="1">
    <location>
        <begin position="1437"/>
        <end position="1449"/>
    </location>
</feature>
<feature type="region of interest" description="Disordered" evidence="1">
    <location>
        <begin position="1466"/>
        <end position="1492"/>
    </location>
</feature>
<feature type="region of interest" description="Disordered" evidence="1">
    <location>
        <begin position="1411"/>
        <end position="1454"/>
    </location>
</feature>
<dbReference type="RefSeq" id="XP_028130119.1">
    <property type="nucleotide sequence ID" value="XM_028274318.1"/>
</dbReference>
<evidence type="ECO:0000256" key="1">
    <source>
        <dbReference type="SAM" id="MobiDB-lite"/>
    </source>
</evidence>
<feature type="region of interest" description="Disordered" evidence="1">
    <location>
        <begin position="83"/>
        <end position="114"/>
    </location>
</feature>
<feature type="region of interest" description="Disordered" evidence="1">
    <location>
        <begin position="1341"/>
        <end position="1361"/>
    </location>
</feature>
<feature type="compositionally biased region" description="Basic residues" evidence="1">
    <location>
        <begin position="973"/>
        <end position="987"/>
    </location>
</feature>
<feature type="compositionally biased region" description="Low complexity" evidence="1">
    <location>
        <begin position="1341"/>
        <end position="1358"/>
    </location>
</feature>
<feature type="compositionally biased region" description="Basic residues" evidence="1">
    <location>
        <begin position="568"/>
        <end position="577"/>
    </location>
</feature>
<proteinExistence type="predicted"/>
<feature type="compositionally biased region" description="Polar residues" evidence="1">
    <location>
        <begin position="86"/>
        <end position="96"/>
    </location>
</feature>
<feature type="region of interest" description="Disordered" evidence="1">
    <location>
        <begin position="1278"/>
        <end position="1299"/>
    </location>
</feature>
<sequence length="1632" mass="179597">MMFFRLTRLLFIIATTWAICLPDPPNLSRQELRDLKHSLEEYISSFSQKKLEHDETSSMNSGRYVRNRYQQTGGLPMESSYEAIQEESTGTSSMNNGKYGRNRYHHSGGLPKESSDVVVEEGDMGTSSMSKGKYGRNRYQSGGMMTYPVDSSGKGMQEGGMGISSMNDAKYRWNGYYQPGGMMTYPLEFPGIGMEEELLNYVPYSDQEMYYNNYYGPNMYDNGMNVEFLPVSPMPYLPNRFSPNLPVSTEKNHMSNEYVSSEEQKTIDNMFNKSPRPGKKYRVPKTETYYPDRSIQTDGNAECNVNCYTHAPVLTNSLYGKDNAYGGAWQQMYAPGFLERINGYDLVRNQNGVGNIFELQDLSNRYIAELQAMYGTDTWRILQEMYSPEYLVYLQRLYGPEFFNRLSLQSNSNNYDFLRSNGAQRGGYWQLLFRPEYGFYGMDEHIDEYLSFLRQNYPMLYFRYMQNPELFYQQIPFPWFNRPYFPNVPNTPIYNGGGPKKPPIDSRFSAKNKTEEEVKEKETVHTEETKNVQKVDDLTEVVDEDEDEDEDEEDTIDIGQRFDDNRKNKGKHRGTNKKHNEKDKTETTKDVTVVEVEKTTETKSKGTKDTGGEETVVHSVVEKKDNVVIEGSNGTTNGNSGSNTAGGIESRNDYGEGSVITNTIERHPQHLTLTINIPSETVSKKVEVTHPAGYEYSQSKYQESHSEQHNNKNGGHGHKSGSHAGGHAKKGEFGYEESQWEENSSSSENKQGGASGHSRHIIKHKIVHHKSSTSGQHSGGSGVGEDNDEYETSGSENGGSNHGHRITKYRKVVHHTSSKNGQHSGASGVGEDNDEYETSGSENGGSNHGHRITKYRKVVHHTSSKNGQHSGASGVGKNNDEYETSGSENGGSSHGHRITKYKKVVHHTSSKSGQHSAGSGGSFDLEESNGSSKHHGKGQGHSNKGGYKVGYRISTGGSSEDKSGSGHTQNSNHGRRVVHKHVVHRHNGGNFSHGVHRNNSHHHGNSTGEDYEYEFETEYEDMTGGGGSMNKTVGGGGRSKGHWYKVGNRYSTGGGSSGSSGYKNGSGHKSGHRVVHKHVIHRHNGGNFSHGVHRNNSHHHGNSTGEDYEYEFETEYEDMTGGGGSMNKTVGGGGRSKGHWYKVGNRYSTGGGSSGSSGYKNGSGHKSGHRVVHKHVIHRHNGGNFSHGVHRNNSHHHGNSTGEDYEYEFETEYEDMTGGGSSMNKTVGGGDGSKGHWYKIGNRYLTHGGSSGSSGYKNGSGHKSGHRVVHKHVIHRHNGGNSSHGVHRNNSHHHGNSTGEDYEYEFETEYEDMSGGGGSMNKTVKGGGGSKGHWSKVGNRYSTHGGSSGSSGYKNGSGHKSGHRVVHRHVIHGHKGGNFSHGIHRNNSHHHGNSTGEDYDYEYEYEEITEGGDSNNKTIGGGGGAKKHWSKVGNRFSSGGQSSGSSGHKNGSGRRVVHKHVVHVHKGGNSSHGFNMSGNASHKHGNSSEGEDYEYETEYEEIFGDESSGNSTMGGIPGNNSKISVSNKNGVKYVVKEEVIPSVHTISVDIPADLWTSGSGTQTINGGPTVEIKTETGAPQTNNIIEVSKDPFISHPPAVVVEEKQSNDIFSSILDKAKGVVNHMENAIIGGP</sequence>
<name>A0A6P7F370_DIAVI</name>
<feature type="compositionally biased region" description="Basic residues" evidence="1">
    <location>
        <begin position="802"/>
        <end position="817"/>
    </location>
</feature>
<dbReference type="InParanoid" id="A0A6P7F370"/>
<feature type="compositionally biased region" description="Basic and acidic residues" evidence="1">
    <location>
        <begin position="578"/>
        <end position="589"/>
    </location>
</feature>
<reference evidence="3" key="1">
    <citation type="submission" date="2025-08" db="UniProtKB">
        <authorList>
            <consortium name="RefSeq"/>
        </authorList>
    </citation>
    <scope>IDENTIFICATION</scope>
    <source>
        <tissue evidence="3">Whole insect</tissue>
    </source>
</reference>
<accession>A0A6P7F370</accession>
<keyword evidence="2" id="KW-0732">Signal</keyword>